<feature type="transmembrane region" description="Helical" evidence="1">
    <location>
        <begin position="69"/>
        <end position="90"/>
    </location>
</feature>
<keyword evidence="1" id="KW-0812">Transmembrane</keyword>
<keyword evidence="3" id="KW-1185">Reference proteome</keyword>
<accession>A0A2T4CC95</accession>
<dbReference type="Proteomes" id="UP000240760">
    <property type="component" value="Unassembled WGS sequence"/>
</dbReference>
<proteinExistence type="predicted"/>
<dbReference type="EMBL" id="KZ679128">
    <property type="protein sequence ID" value="PTB79187.1"/>
    <property type="molecule type" value="Genomic_DNA"/>
</dbReference>
<reference evidence="2 3" key="1">
    <citation type="submission" date="2016-07" db="EMBL/GenBank/DDBJ databases">
        <title>Multiple horizontal gene transfer events from other fungi enriched the ability of initially mycotrophic Trichoderma (Ascomycota) to feed on dead plant biomass.</title>
        <authorList>
            <consortium name="DOE Joint Genome Institute"/>
            <person name="Aerts A."/>
            <person name="Atanasova L."/>
            <person name="Chenthamara K."/>
            <person name="Zhang J."/>
            <person name="Grujic M."/>
            <person name="Henrissat B."/>
            <person name="Kuo A."/>
            <person name="Salamov A."/>
            <person name="Lipzen A."/>
            <person name="Labutti K."/>
            <person name="Barry K."/>
            <person name="Miao Y."/>
            <person name="Rahimi M.J."/>
            <person name="Shen Q."/>
            <person name="Grigoriev I.V."/>
            <person name="Kubicek C.P."/>
            <person name="Druzhinina I.S."/>
        </authorList>
    </citation>
    <scope>NUCLEOTIDE SEQUENCE [LARGE SCALE GENOMIC DNA]</scope>
    <source>
        <strain evidence="2 3">ATCC 18648</strain>
    </source>
</reference>
<sequence length="174" mass="19354">MPTPFVTSVAPDEPRLARPLAKPNTACVADDLPPTPGSQCQVARRARLSIKFPLAFSVPFPPEAMPCPVHALSFVPLFWLLSLLLSLTLWTDSPRRRTAQSQSTHESLHHCGPGHLWMTTFDFTMGGIRMTDERRLKTTRRPFNRSKLPSVLRCSCSLSLLLVVPLAHGGLFRT</sequence>
<evidence type="ECO:0000313" key="2">
    <source>
        <dbReference type="EMBL" id="PTB79187.1"/>
    </source>
</evidence>
<keyword evidence="1" id="KW-0472">Membrane</keyword>
<keyword evidence="1" id="KW-1133">Transmembrane helix</keyword>
<dbReference type="AlphaFoldDB" id="A0A2T4CC95"/>
<protein>
    <submittedName>
        <fullName evidence="2">Uncharacterized protein</fullName>
    </submittedName>
</protein>
<gene>
    <name evidence="2" type="ORF">M440DRAFT_1162950</name>
</gene>
<organism evidence="2 3">
    <name type="scientific">Trichoderma longibrachiatum ATCC 18648</name>
    <dbReference type="NCBI Taxonomy" id="983965"/>
    <lineage>
        <taxon>Eukaryota</taxon>
        <taxon>Fungi</taxon>
        <taxon>Dikarya</taxon>
        <taxon>Ascomycota</taxon>
        <taxon>Pezizomycotina</taxon>
        <taxon>Sordariomycetes</taxon>
        <taxon>Hypocreomycetidae</taxon>
        <taxon>Hypocreales</taxon>
        <taxon>Hypocreaceae</taxon>
        <taxon>Trichoderma</taxon>
    </lineage>
</organism>
<name>A0A2T4CC95_TRILO</name>
<evidence type="ECO:0000313" key="3">
    <source>
        <dbReference type="Proteomes" id="UP000240760"/>
    </source>
</evidence>
<feature type="transmembrane region" description="Helical" evidence="1">
    <location>
        <begin position="150"/>
        <end position="171"/>
    </location>
</feature>
<evidence type="ECO:0000256" key="1">
    <source>
        <dbReference type="SAM" id="Phobius"/>
    </source>
</evidence>